<evidence type="ECO:0000313" key="2">
    <source>
        <dbReference type="WBParaSite" id="PDA_v2.g693.t1"/>
    </source>
</evidence>
<accession>A0A914QTP5</accession>
<name>A0A914QTP5_9BILA</name>
<organism evidence="1 2">
    <name type="scientific">Panagrolaimus davidi</name>
    <dbReference type="NCBI Taxonomy" id="227884"/>
    <lineage>
        <taxon>Eukaryota</taxon>
        <taxon>Metazoa</taxon>
        <taxon>Ecdysozoa</taxon>
        <taxon>Nematoda</taxon>
        <taxon>Chromadorea</taxon>
        <taxon>Rhabditida</taxon>
        <taxon>Tylenchina</taxon>
        <taxon>Panagrolaimomorpha</taxon>
        <taxon>Panagrolaimoidea</taxon>
        <taxon>Panagrolaimidae</taxon>
        <taxon>Panagrolaimus</taxon>
    </lineage>
</organism>
<proteinExistence type="predicted"/>
<evidence type="ECO:0000313" key="1">
    <source>
        <dbReference type="Proteomes" id="UP000887578"/>
    </source>
</evidence>
<dbReference type="AlphaFoldDB" id="A0A914QTP5"/>
<keyword evidence="1" id="KW-1185">Reference proteome</keyword>
<protein>
    <submittedName>
        <fullName evidence="2">Uncharacterized protein</fullName>
    </submittedName>
</protein>
<reference evidence="2" key="1">
    <citation type="submission" date="2022-11" db="UniProtKB">
        <authorList>
            <consortium name="WormBaseParasite"/>
        </authorList>
    </citation>
    <scope>IDENTIFICATION</scope>
</reference>
<dbReference type="WBParaSite" id="PDA_v2.g693.t1">
    <property type="protein sequence ID" value="PDA_v2.g693.t1"/>
    <property type="gene ID" value="PDA_v2.g693"/>
</dbReference>
<sequence>MEGMVESAPESLKRHDFGLLNNETKEKLVKFYPPGPGRIFDRREIEMLCCARISVMFKAIEVLIDITMKALAERDFQLFKKNSLQKNAQNWHSQFAQLKKHAK</sequence>
<dbReference type="Proteomes" id="UP000887578">
    <property type="component" value="Unplaced"/>
</dbReference>